<keyword evidence="2" id="KW-0812">Transmembrane</keyword>
<keyword evidence="5" id="KW-1185">Reference proteome</keyword>
<feature type="region of interest" description="Disordered" evidence="1">
    <location>
        <begin position="21"/>
        <end position="68"/>
    </location>
</feature>
<dbReference type="AlphaFoldDB" id="A0A419SZ90"/>
<comment type="caution">
    <text evidence="4">The sequence shown here is derived from an EMBL/GenBank/DDBJ whole genome shotgun (WGS) entry which is preliminary data.</text>
</comment>
<gene>
    <name evidence="4" type="ORF">BET01_07705</name>
</gene>
<keyword evidence="2" id="KW-1133">Transmembrane helix</keyword>
<proteinExistence type="predicted"/>
<dbReference type="Pfam" id="PF13240">
    <property type="entry name" value="Zn_Ribbon_1"/>
    <property type="match status" value="1"/>
</dbReference>
<dbReference type="Proteomes" id="UP000284277">
    <property type="component" value="Unassembled WGS sequence"/>
</dbReference>
<evidence type="ECO:0000259" key="3">
    <source>
        <dbReference type="Pfam" id="PF13240"/>
    </source>
</evidence>
<organism evidence="4 5">
    <name type="scientific">Lacrimispora algidixylanolytica</name>
    <dbReference type="NCBI Taxonomy" id="94868"/>
    <lineage>
        <taxon>Bacteria</taxon>
        <taxon>Bacillati</taxon>
        <taxon>Bacillota</taxon>
        <taxon>Clostridia</taxon>
        <taxon>Lachnospirales</taxon>
        <taxon>Lachnospiraceae</taxon>
        <taxon>Lacrimispora</taxon>
    </lineage>
</organism>
<evidence type="ECO:0000313" key="5">
    <source>
        <dbReference type="Proteomes" id="UP000284277"/>
    </source>
</evidence>
<dbReference type="OrthoDB" id="2061346at2"/>
<reference evidence="4 5" key="1">
    <citation type="submission" date="2016-08" db="EMBL/GenBank/DDBJ databases">
        <title>A new outlook on sporulation: Clostridium algidixylanolyticum.</title>
        <authorList>
            <person name="Poppleton D.I."/>
            <person name="Gribaldo S."/>
        </authorList>
    </citation>
    <scope>NUCLEOTIDE SEQUENCE [LARGE SCALE GENOMIC DNA]</scope>
    <source>
        <strain evidence="4 5">SPL73</strain>
    </source>
</reference>
<name>A0A419SZ90_9FIRM</name>
<feature type="compositionally biased region" description="Basic residues" evidence="1">
    <location>
        <begin position="59"/>
        <end position="68"/>
    </location>
</feature>
<dbReference type="RefSeq" id="WP_120198050.1">
    <property type="nucleotide sequence ID" value="NZ_MCIA01000031.1"/>
</dbReference>
<sequence length="308" mass="34820">MFCKKCGTQLGDDAKFCKKCGTPTSITKKSNDNKQESTIDGDADFGEKESLESSYNSQKKSRKEKKVEKKIKKKAKKSQWSKGKIIRRFFVRLILLLIMVLLITVLLNYLGVIQIPIINSLMTNIGVEKELTEIEEVDVDSLKIEHPDADAYYKKNTEIISEISAKKSNEVQTEKELMSSVESRGFTKYPISSEYSIDGEYYTATNITNDSSDKHPIYQTYYQSSSNDLWTIFIINGAVIANPVTYNMQSKLGVQLLISESETITSYDSATNKFYKTIPNESEVIIKVVNRIDTETLDKLTIGVIDGL</sequence>
<accession>A0A419SZ90</accession>
<feature type="transmembrane region" description="Helical" evidence="2">
    <location>
        <begin position="89"/>
        <end position="110"/>
    </location>
</feature>
<evidence type="ECO:0000256" key="1">
    <source>
        <dbReference type="SAM" id="MobiDB-lite"/>
    </source>
</evidence>
<protein>
    <recommendedName>
        <fullName evidence="3">Zinc-ribbon domain-containing protein</fullName>
    </recommendedName>
</protein>
<keyword evidence="2" id="KW-0472">Membrane</keyword>
<feature type="domain" description="Zinc-ribbon" evidence="3">
    <location>
        <begin position="2"/>
        <end position="23"/>
    </location>
</feature>
<evidence type="ECO:0000256" key="2">
    <source>
        <dbReference type="SAM" id="Phobius"/>
    </source>
</evidence>
<dbReference type="EMBL" id="MCIA01000031">
    <property type="protein sequence ID" value="RKD30458.1"/>
    <property type="molecule type" value="Genomic_DNA"/>
</dbReference>
<evidence type="ECO:0000313" key="4">
    <source>
        <dbReference type="EMBL" id="RKD30458.1"/>
    </source>
</evidence>
<dbReference type="InterPro" id="IPR026870">
    <property type="entry name" value="Zinc_ribbon_dom"/>
</dbReference>